<proteinExistence type="predicted"/>
<gene>
    <name evidence="1" type="ORF">SMB34_16440</name>
</gene>
<dbReference type="Proteomes" id="UP000027463">
    <property type="component" value="Unassembled WGS sequence"/>
</dbReference>
<sequence>MLDARLIADHSLKHENTRHEPDPYFQSLVVVRISGRPIIVP</sequence>
<evidence type="ECO:0000313" key="1">
    <source>
        <dbReference type="EMBL" id="KEO57368.1"/>
    </source>
</evidence>
<dbReference type="EMBL" id="AUNC01000013">
    <property type="protein sequence ID" value="KEO57368.1"/>
    <property type="molecule type" value="Genomic_DNA"/>
</dbReference>
<comment type="caution">
    <text evidence="1">The sequence shown here is derived from an EMBL/GenBank/DDBJ whole genome shotgun (WGS) entry which is preliminary data.</text>
</comment>
<accession>A0ABR4TQH4</accession>
<evidence type="ECO:0000313" key="2">
    <source>
        <dbReference type="Proteomes" id="UP000027463"/>
    </source>
</evidence>
<reference evidence="1 2" key="1">
    <citation type="submission" date="2013-07" db="EMBL/GenBank/DDBJ databases">
        <title>Thalassospira permensis NBRC 106175 Genome Sequencing.</title>
        <authorList>
            <person name="Lai Q."/>
            <person name="Shao Z."/>
        </authorList>
    </citation>
    <scope>NUCLEOTIDE SEQUENCE [LARGE SCALE GENOMIC DNA]</scope>
    <source>
        <strain evidence="1 2">NBRC 106175</strain>
    </source>
</reference>
<organism evidence="1 2">
    <name type="scientific">Thalassospira permensis NBRC 106175</name>
    <dbReference type="NCBI Taxonomy" id="1353532"/>
    <lineage>
        <taxon>Bacteria</taxon>
        <taxon>Pseudomonadati</taxon>
        <taxon>Pseudomonadota</taxon>
        <taxon>Alphaproteobacteria</taxon>
        <taxon>Rhodospirillales</taxon>
        <taxon>Thalassospiraceae</taxon>
        <taxon>Thalassospira</taxon>
    </lineage>
</organism>
<name>A0ABR4TQH4_9PROT</name>
<keyword evidence="2" id="KW-1185">Reference proteome</keyword>
<protein>
    <submittedName>
        <fullName evidence="1">Uncharacterized protein</fullName>
    </submittedName>
</protein>